<gene>
    <name evidence="2" type="primary">AVEN_115984_1</name>
    <name evidence="2" type="ORF">CEXT_710571</name>
</gene>
<reference evidence="2 3" key="1">
    <citation type="submission" date="2021-06" db="EMBL/GenBank/DDBJ databases">
        <title>Caerostris extrusa draft genome.</title>
        <authorList>
            <person name="Kono N."/>
            <person name="Arakawa K."/>
        </authorList>
    </citation>
    <scope>NUCLEOTIDE SEQUENCE [LARGE SCALE GENOMIC DNA]</scope>
</reference>
<evidence type="ECO:0000313" key="3">
    <source>
        <dbReference type="Proteomes" id="UP001054945"/>
    </source>
</evidence>
<dbReference type="Proteomes" id="UP001054945">
    <property type="component" value="Unassembled WGS sequence"/>
</dbReference>
<feature type="transmembrane region" description="Helical" evidence="1">
    <location>
        <begin position="42"/>
        <end position="62"/>
    </location>
</feature>
<protein>
    <submittedName>
        <fullName evidence="2">Uncharacterized protein</fullName>
    </submittedName>
</protein>
<name>A0AAV4R6H4_CAEEX</name>
<dbReference type="EMBL" id="BPLR01007523">
    <property type="protein sequence ID" value="GIY17548.1"/>
    <property type="molecule type" value="Genomic_DNA"/>
</dbReference>
<organism evidence="2 3">
    <name type="scientific">Caerostris extrusa</name>
    <name type="common">Bark spider</name>
    <name type="synonym">Caerostris bankana</name>
    <dbReference type="NCBI Taxonomy" id="172846"/>
    <lineage>
        <taxon>Eukaryota</taxon>
        <taxon>Metazoa</taxon>
        <taxon>Ecdysozoa</taxon>
        <taxon>Arthropoda</taxon>
        <taxon>Chelicerata</taxon>
        <taxon>Arachnida</taxon>
        <taxon>Araneae</taxon>
        <taxon>Araneomorphae</taxon>
        <taxon>Entelegynae</taxon>
        <taxon>Araneoidea</taxon>
        <taxon>Araneidae</taxon>
        <taxon>Caerostris</taxon>
    </lineage>
</organism>
<keyword evidence="1" id="KW-1133">Transmembrane helix</keyword>
<evidence type="ECO:0000313" key="2">
    <source>
        <dbReference type="EMBL" id="GIY17548.1"/>
    </source>
</evidence>
<keyword evidence="1" id="KW-0472">Membrane</keyword>
<sequence>MNEPEVDDVAFLTGDNGKKQVMYADNSGPDKIRRVICTKQQACCATGVVLASLLLIAMIASFTDLCQDVL</sequence>
<keyword evidence="3" id="KW-1185">Reference proteome</keyword>
<dbReference type="AlphaFoldDB" id="A0AAV4R6H4"/>
<comment type="caution">
    <text evidence="2">The sequence shown here is derived from an EMBL/GenBank/DDBJ whole genome shotgun (WGS) entry which is preliminary data.</text>
</comment>
<accession>A0AAV4R6H4</accession>
<evidence type="ECO:0000256" key="1">
    <source>
        <dbReference type="SAM" id="Phobius"/>
    </source>
</evidence>
<keyword evidence="1" id="KW-0812">Transmembrane</keyword>
<proteinExistence type="predicted"/>